<evidence type="ECO:0000256" key="7">
    <source>
        <dbReference type="ARBA" id="ARBA00023235"/>
    </source>
</evidence>
<name>A0ABP8JUS8_9MICO</name>
<evidence type="ECO:0000256" key="3">
    <source>
        <dbReference type="ARBA" id="ARBA00022801"/>
    </source>
</evidence>
<evidence type="ECO:0000256" key="8">
    <source>
        <dbReference type="ARBA" id="ARBA00034617"/>
    </source>
</evidence>
<feature type="domain" description="UvrD-like helicase ATP-binding" evidence="12">
    <location>
        <begin position="66"/>
        <end position="358"/>
    </location>
</feature>
<dbReference type="PANTHER" id="PTHR11070:SF2">
    <property type="entry name" value="ATP-DEPENDENT DNA HELICASE SRS2"/>
    <property type="match status" value="1"/>
</dbReference>
<dbReference type="EMBL" id="BAABGM010000001">
    <property type="protein sequence ID" value="GAA4396358.1"/>
    <property type="molecule type" value="Genomic_DNA"/>
</dbReference>
<reference evidence="15" key="1">
    <citation type="journal article" date="2019" name="Int. J. Syst. Evol. Microbiol.">
        <title>The Global Catalogue of Microorganisms (GCM) 10K type strain sequencing project: providing services to taxonomists for standard genome sequencing and annotation.</title>
        <authorList>
            <consortium name="The Broad Institute Genomics Platform"/>
            <consortium name="The Broad Institute Genome Sequencing Center for Infectious Disease"/>
            <person name="Wu L."/>
            <person name="Ma J."/>
        </authorList>
    </citation>
    <scope>NUCLEOTIDE SEQUENCE [LARGE SCALE GENOMIC DNA]</scope>
    <source>
        <strain evidence="15">JCM 17809</strain>
    </source>
</reference>
<organism evidence="14 15">
    <name type="scientific">Fodinibacter luteus</name>
    <dbReference type="NCBI Taxonomy" id="552064"/>
    <lineage>
        <taxon>Bacteria</taxon>
        <taxon>Bacillati</taxon>
        <taxon>Actinomycetota</taxon>
        <taxon>Actinomycetes</taxon>
        <taxon>Micrococcales</taxon>
        <taxon>Intrasporangiaceae</taxon>
        <taxon>Fodinibacter (ex Wang et al. 2009)</taxon>
    </lineage>
</organism>
<keyword evidence="4 10" id="KW-0347">Helicase</keyword>
<evidence type="ECO:0000313" key="14">
    <source>
        <dbReference type="EMBL" id="GAA4396358.1"/>
    </source>
</evidence>
<dbReference type="InterPro" id="IPR000212">
    <property type="entry name" value="DNA_helicase_UvrD/REP"/>
</dbReference>
<keyword evidence="7" id="KW-0413">Isomerase</keyword>
<dbReference type="PROSITE" id="PS51198">
    <property type="entry name" value="UVRD_HELICASE_ATP_BIND"/>
    <property type="match status" value="1"/>
</dbReference>
<dbReference type="InterPro" id="IPR014016">
    <property type="entry name" value="UvrD-like_ATP-bd"/>
</dbReference>
<evidence type="ECO:0000256" key="6">
    <source>
        <dbReference type="ARBA" id="ARBA00023125"/>
    </source>
</evidence>
<evidence type="ECO:0000259" key="13">
    <source>
        <dbReference type="PROSITE" id="PS51217"/>
    </source>
</evidence>
<proteinExistence type="inferred from homology"/>
<evidence type="ECO:0000256" key="5">
    <source>
        <dbReference type="ARBA" id="ARBA00022840"/>
    </source>
</evidence>
<dbReference type="CDD" id="cd17932">
    <property type="entry name" value="DEXQc_UvrD"/>
    <property type="match status" value="1"/>
</dbReference>
<evidence type="ECO:0000256" key="10">
    <source>
        <dbReference type="PROSITE-ProRule" id="PRU00560"/>
    </source>
</evidence>
<evidence type="ECO:0000256" key="11">
    <source>
        <dbReference type="RuleBase" id="RU364053"/>
    </source>
</evidence>
<dbReference type="InterPro" id="IPR014017">
    <property type="entry name" value="DNA_helicase_UvrD-like_C"/>
</dbReference>
<evidence type="ECO:0000256" key="4">
    <source>
        <dbReference type="ARBA" id="ARBA00022806"/>
    </source>
</evidence>
<dbReference type="InterPro" id="IPR027417">
    <property type="entry name" value="P-loop_NTPase"/>
</dbReference>
<dbReference type="Gene3D" id="1.10.10.160">
    <property type="match status" value="1"/>
</dbReference>
<keyword evidence="6 11" id="KW-0238">DNA-binding</keyword>
<evidence type="ECO:0000256" key="1">
    <source>
        <dbReference type="ARBA" id="ARBA00009922"/>
    </source>
</evidence>
<dbReference type="PANTHER" id="PTHR11070">
    <property type="entry name" value="UVRD / RECB / PCRA DNA HELICASE FAMILY MEMBER"/>
    <property type="match status" value="1"/>
</dbReference>
<comment type="catalytic activity">
    <reaction evidence="8">
        <text>Couples ATP hydrolysis with the unwinding of duplex DNA by translocating in the 3'-5' direction.</text>
        <dbReference type="EC" id="5.6.2.4"/>
    </reaction>
</comment>
<dbReference type="EC" id="5.6.2.4" evidence="11"/>
<sequence length="814" mass="89462">MSTLFDGLDFGDPRHEPHVDPATHASAHAALVNAAGVPTWAEAAAAGLGPDGGPAAARPDPEALLAGLNPQQREAVLHDGGPLLIVAGAGSGKTRVLTQRIAHLLAARGVQPGQVLAITFTNKAAAEMRERVSTLVGARARAMWVMTFHSACVRILRREADKVGLRSTFSIYDAADSQRLMSMVLRDMDLDPKRYNPRSFSHQVSNLKNELVDEETFAGRVGEASPHQEQVLAEAYTAYQRRLRQANAMDFDDLIMTTVHMFQAFPDVAEHYRRRFRHVMVDEYQDTNHAQYQLVRELVGSEEGRTEFGVEPSELVVVGDADQSIYAFRGATIRNIEEFEQDYPQARTILLEQNYRSTQTILRAANAVIARNEGRRKKNLWSDTGDGARIVGYVGDNEHDEASFVARTIDRLGDEHGVRPGDVAVFYRTNAQSRALEEVFVRVGLPYKVVGGTRFYERREVKDALAYLRVLSNPTDTVNLRRIVNVPKRGIGERAEACVAALAERERIPFVAALGRPEDAPGIATRSVTAIKGFTALLEDLGAVRDDEDAGVSDLLEAVLDRSGYLAELRASQDPQDETRIENLAELVAVAGEFDEARRETGEVLALEDFLEQVSLVADADEIPDSAEAEAAGVVTLMTLHTAKGLEFPVVFLTGMEDGTFPHQRSLADPKELEEERRLAYVGITRARERLHLSRAALRSAWGAPQYNPPSRFLDEIPAELLVWERELSGAAAVGRRDQRPAVATLAARPGVRSPGNRPVIPLSPGDRVTHDTYGLGTVVRTLGEGEKTQAEVDFGGELGVKRFVLRFAPLDKL</sequence>
<dbReference type="CDD" id="cd18807">
    <property type="entry name" value="SF1_C_UvrD"/>
    <property type="match status" value="1"/>
</dbReference>
<dbReference type="Proteomes" id="UP001500945">
    <property type="component" value="Unassembled WGS sequence"/>
</dbReference>
<dbReference type="RefSeq" id="WP_345200928.1">
    <property type="nucleotide sequence ID" value="NZ_BAABGM010000001.1"/>
</dbReference>
<keyword evidence="15" id="KW-1185">Reference proteome</keyword>
<evidence type="ECO:0000259" key="12">
    <source>
        <dbReference type="PROSITE" id="PS51198"/>
    </source>
</evidence>
<dbReference type="InterPro" id="IPR013986">
    <property type="entry name" value="DExx_box_DNA_helicase_dom_sf"/>
</dbReference>
<keyword evidence="5 10" id="KW-0067">ATP-binding</keyword>
<dbReference type="NCBIfam" id="TIGR01073">
    <property type="entry name" value="pcrA"/>
    <property type="match status" value="1"/>
</dbReference>
<dbReference type="SUPFAM" id="SSF52540">
    <property type="entry name" value="P-loop containing nucleoside triphosphate hydrolases"/>
    <property type="match status" value="1"/>
</dbReference>
<dbReference type="Pfam" id="PF21196">
    <property type="entry name" value="PcrA_UvrD_tudor"/>
    <property type="match status" value="1"/>
</dbReference>
<dbReference type="Pfam" id="PF00580">
    <property type="entry name" value="UvrD-helicase"/>
    <property type="match status" value="1"/>
</dbReference>
<protein>
    <recommendedName>
        <fullName evidence="11">ATP-dependent DNA helicase</fullName>
        <ecNumber evidence="11">5.6.2.4</ecNumber>
    </recommendedName>
</protein>
<evidence type="ECO:0000313" key="15">
    <source>
        <dbReference type="Proteomes" id="UP001500945"/>
    </source>
</evidence>
<dbReference type="GO" id="GO:0004386">
    <property type="term" value="F:helicase activity"/>
    <property type="evidence" value="ECO:0007669"/>
    <property type="project" value="UniProtKB-KW"/>
</dbReference>
<dbReference type="Gene3D" id="1.10.486.10">
    <property type="entry name" value="PCRA, domain 4"/>
    <property type="match status" value="1"/>
</dbReference>
<dbReference type="Gene3D" id="3.40.50.300">
    <property type="entry name" value="P-loop containing nucleotide triphosphate hydrolases"/>
    <property type="match status" value="2"/>
</dbReference>
<comment type="caution">
    <text evidence="14">The sequence shown here is derived from an EMBL/GenBank/DDBJ whole genome shotgun (WGS) entry which is preliminary data.</text>
</comment>
<evidence type="ECO:0000256" key="2">
    <source>
        <dbReference type="ARBA" id="ARBA00022741"/>
    </source>
</evidence>
<keyword evidence="2 10" id="KW-0547">Nucleotide-binding</keyword>
<keyword evidence="3 10" id="KW-0378">Hydrolase</keyword>
<feature type="domain" description="UvrD-like helicase C-terminal" evidence="13">
    <location>
        <begin position="359"/>
        <end position="645"/>
    </location>
</feature>
<feature type="binding site" evidence="10">
    <location>
        <begin position="87"/>
        <end position="94"/>
    </location>
    <ligand>
        <name>ATP</name>
        <dbReference type="ChEBI" id="CHEBI:30616"/>
    </ligand>
</feature>
<evidence type="ECO:0000256" key="9">
    <source>
        <dbReference type="ARBA" id="ARBA00048988"/>
    </source>
</evidence>
<dbReference type="Pfam" id="PF13361">
    <property type="entry name" value="UvrD_C"/>
    <property type="match status" value="2"/>
</dbReference>
<comment type="similarity">
    <text evidence="1 11">Belongs to the helicase family. UvrD subfamily.</text>
</comment>
<dbReference type="InterPro" id="IPR005751">
    <property type="entry name" value="ATP-dep_DNA_helicase_PcrA"/>
</dbReference>
<accession>A0ABP8JUS8</accession>
<dbReference type="PROSITE" id="PS51217">
    <property type="entry name" value="UVRD_HELICASE_CTER"/>
    <property type="match status" value="1"/>
</dbReference>
<gene>
    <name evidence="14" type="primary">pcrA</name>
    <name evidence="14" type="ORF">GCM10023168_00150</name>
</gene>
<comment type="catalytic activity">
    <reaction evidence="9 11">
        <text>ATP + H2O = ADP + phosphate + H(+)</text>
        <dbReference type="Rhea" id="RHEA:13065"/>
        <dbReference type="ChEBI" id="CHEBI:15377"/>
        <dbReference type="ChEBI" id="CHEBI:15378"/>
        <dbReference type="ChEBI" id="CHEBI:30616"/>
        <dbReference type="ChEBI" id="CHEBI:43474"/>
        <dbReference type="ChEBI" id="CHEBI:456216"/>
        <dbReference type="EC" id="5.6.2.4"/>
    </reaction>
</comment>